<dbReference type="SUPFAM" id="SSF53335">
    <property type="entry name" value="S-adenosyl-L-methionine-dependent methyltransferases"/>
    <property type="match status" value="1"/>
</dbReference>
<dbReference type="AlphaFoldDB" id="A0A915Q2K9"/>
<dbReference type="InterPro" id="IPR029063">
    <property type="entry name" value="SAM-dependent_MTases_sf"/>
</dbReference>
<dbReference type="WBParaSite" id="sdigi.contig5.g614.t1">
    <property type="protein sequence ID" value="sdigi.contig5.g614.t1"/>
    <property type="gene ID" value="sdigi.contig5.g614"/>
</dbReference>
<proteinExistence type="predicted"/>
<protein>
    <submittedName>
        <fullName evidence="4">U6 small nuclear RNA (adenine-(43)-N(6))-methyltransferase</fullName>
    </submittedName>
</protein>
<accession>A0A915Q2K9</accession>
<name>A0A915Q2K9_9BILA</name>
<keyword evidence="2" id="KW-0808">Transferase</keyword>
<evidence type="ECO:0000256" key="2">
    <source>
        <dbReference type="ARBA" id="ARBA00022679"/>
    </source>
</evidence>
<dbReference type="PANTHER" id="PTHR13393">
    <property type="entry name" value="SAM-DEPENDENT METHYLTRANSFERASE"/>
    <property type="match status" value="1"/>
</dbReference>
<dbReference type="GO" id="GO:0005634">
    <property type="term" value="C:nucleus"/>
    <property type="evidence" value="ECO:0007669"/>
    <property type="project" value="TreeGrafter"/>
</dbReference>
<dbReference type="Pfam" id="PF05971">
    <property type="entry name" value="Methyltransf_10"/>
    <property type="match status" value="1"/>
</dbReference>
<evidence type="ECO:0000313" key="3">
    <source>
        <dbReference type="Proteomes" id="UP000887581"/>
    </source>
</evidence>
<dbReference type="Gene3D" id="3.40.50.150">
    <property type="entry name" value="Vaccinia Virus protein VP39"/>
    <property type="match status" value="1"/>
</dbReference>
<reference evidence="4" key="1">
    <citation type="submission" date="2022-11" db="UniProtKB">
        <authorList>
            <consortium name="WormBaseParasite"/>
        </authorList>
    </citation>
    <scope>IDENTIFICATION</scope>
</reference>
<dbReference type="PANTHER" id="PTHR13393:SF0">
    <property type="entry name" value="RNA N6-ADENOSINE-METHYLTRANSFERASE METTL16"/>
    <property type="match status" value="1"/>
</dbReference>
<dbReference type="GO" id="GO:0008168">
    <property type="term" value="F:methyltransferase activity"/>
    <property type="evidence" value="ECO:0007669"/>
    <property type="project" value="UniProtKB-KW"/>
</dbReference>
<dbReference type="InterPro" id="IPR010286">
    <property type="entry name" value="METTL16/RlmF"/>
</dbReference>
<keyword evidence="1" id="KW-0489">Methyltransferase</keyword>
<dbReference type="Proteomes" id="UP000887581">
    <property type="component" value="Unplaced"/>
</dbReference>
<dbReference type="GO" id="GO:0070475">
    <property type="term" value="P:rRNA base methylation"/>
    <property type="evidence" value="ECO:0007669"/>
    <property type="project" value="TreeGrafter"/>
</dbReference>
<evidence type="ECO:0000313" key="4">
    <source>
        <dbReference type="WBParaSite" id="sdigi.contig5.g614.t1"/>
    </source>
</evidence>
<evidence type="ECO:0000256" key="1">
    <source>
        <dbReference type="ARBA" id="ARBA00022603"/>
    </source>
</evidence>
<organism evidence="3 4">
    <name type="scientific">Setaria digitata</name>
    <dbReference type="NCBI Taxonomy" id="48799"/>
    <lineage>
        <taxon>Eukaryota</taxon>
        <taxon>Metazoa</taxon>
        <taxon>Ecdysozoa</taxon>
        <taxon>Nematoda</taxon>
        <taxon>Chromadorea</taxon>
        <taxon>Rhabditida</taxon>
        <taxon>Spirurina</taxon>
        <taxon>Spiruromorpha</taxon>
        <taxon>Filarioidea</taxon>
        <taxon>Setariidae</taxon>
        <taxon>Setaria</taxon>
    </lineage>
</organism>
<sequence length="566" mass="64502">MSANPVDLTLVYLYTVSPWNYNRYIIGPHYFSCAMWKRQILHVCMPLNEKMHPRNPYKDKPPDFNILADKFVEFRSHCYIGSNGKLKMNFRDTNAVRILARTLLLSDFGLDVEMPPDCLVPRIPQRLNYILFIDDLLKANGISENVLGIDIGTGASCVYPLLGAKLFGWKFLATDADPFAVEIASRNVETNDMGERIDVVRVPMDCMIKDVVRSHPEAEFTFCMCNPPFYEYEEFEEKFRYLKDNVLTNVGGGSDCSDRPEPHSATVARSNELAVTVEIIVQNLNHWYMTGLKAILLEYIAFQGGEVAFVSRLIEDSFVLQNTVKLYTSMVGKKSSLVELRKKLGRCLSVRSTVMTLYQGKTHRWVLAWTFEARIKLVKLMKCSPPLELYLPAVLEGKESSFAWIKKVLASLEVSCEKQDNSSFLCEAVKNTWSQQRQKRRAQRTSGIFPPMTKRYCLGRTDVGCTVNLGNGDGKDSYTNAGNFTECLIFAGTKKNSNTRDVSLQAYVPLDAKLQPLIRFRLVVYPSEHCLKLFWLEGSRHSLHQIWQFCRNQLAKLEKSVQPSSS</sequence>
<keyword evidence="3" id="KW-1185">Reference proteome</keyword>